<dbReference type="Pfam" id="PF02894">
    <property type="entry name" value="GFO_IDH_MocA_C"/>
    <property type="match status" value="1"/>
</dbReference>
<dbReference type="SUPFAM" id="SSF55347">
    <property type="entry name" value="Glyceraldehyde-3-phosphate dehydrogenase-like, C-terminal domain"/>
    <property type="match status" value="1"/>
</dbReference>
<evidence type="ECO:0000313" key="4">
    <source>
        <dbReference type="Proteomes" id="UP001165366"/>
    </source>
</evidence>
<organism evidence="3 4">
    <name type="scientific">Rhodohalobacter sulfatireducens</name>
    <dbReference type="NCBI Taxonomy" id="2911366"/>
    <lineage>
        <taxon>Bacteria</taxon>
        <taxon>Pseudomonadati</taxon>
        <taxon>Balneolota</taxon>
        <taxon>Balneolia</taxon>
        <taxon>Balneolales</taxon>
        <taxon>Balneolaceae</taxon>
        <taxon>Rhodohalobacter</taxon>
    </lineage>
</organism>
<dbReference type="Pfam" id="PF01408">
    <property type="entry name" value="GFO_IDH_MocA"/>
    <property type="match status" value="1"/>
</dbReference>
<dbReference type="InterPro" id="IPR036291">
    <property type="entry name" value="NAD(P)-bd_dom_sf"/>
</dbReference>
<dbReference type="InterPro" id="IPR000683">
    <property type="entry name" value="Gfo/Idh/MocA-like_OxRdtase_N"/>
</dbReference>
<dbReference type="PROSITE" id="PS51318">
    <property type="entry name" value="TAT"/>
    <property type="match status" value="1"/>
</dbReference>
<feature type="domain" description="Gfo/Idh/MocA-like oxidoreductase N-terminal" evidence="1">
    <location>
        <begin position="51"/>
        <end position="170"/>
    </location>
</feature>
<dbReference type="InterPro" id="IPR050463">
    <property type="entry name" value="Gfo/Idh/MocA_oxidrdct_glycsds"/>
</dbReference>
<proteinExistence type="predicted"/>
<reference evidence="3" key="2">
    <citation type="submission" date="2024-05" db="EMBL/GenBank/DDBJ databases">
        <title>Rhodohalobacter halophilus gen. nov., sp. nov., a moderately halophilic member of the family Balneolaceae.</title>
        <authorList>
            <person name="Xia J."/>
        </authorList>
    </citation>
    <scope>NUCLEOTIDE SEQUENCE</scope>
    <source>
        <strain evidence="3">WB101</strain>
    </source>
</reference>
<feature type="domain" description="Gfo/Idh/MocA-like oxidoreductase C-terminal" evidence="2">
    <location>
        <begin position="236"/>
        <end position="428"/>
    </location>
</feature>
<dbReference type="Gene3D" id="3.40.50.720">
    <property type="entry name" value="NAD(P)-binding Rossmann-like Domain"/>
    <property type="match status" value="1"/>
</dbReference>
<evidence type="ECO:0000313" key="3">
    <source>
        <dbReference type="EMBL" id="MCG2588334.1"/>
    </source>
</evidence>
<name>A0ABS9KBU5_9BACT</name>
<protein>
    <submittedName>
        <fullName evidence="3">Gfo/Idh/MocA family oxidoreductase</fullName>
    </submittedName>
</protein>
<sequence length="468" mass="52673">MSNISRKNFLRNSALGLAGFAIAPKSGKAAERFEELKDRDWKKKFQANDQIQIATIGMGIIAHFDTPTALEVPGVKMVAAADCYDSRLVRTKEVFGDDVFTTKDYREILERDDVDAVLLCTPDHWHAKHSIDFLGAGKHVYCEKPMVQRIDEGLDVINADQNSNAVLQVGSQFTSDMIFQKAKELYESGAIGTLNQVVAVYNRNSSLGAWQYSMPEDATPDTVDWDTFLGDAPDRPWDPKRFFRWRCYDDYGTGVPGDLFVHLFTGIHTVLGAVGPTHVSGTGGLRSWFDGREAPDVINGQYHYPETDNHPDFTLTLQSNLADGGGTGTRFQFIGDEGAMEIAPGNSVKLTRIPRREPSMDDLQGYNSLLTFSEEVQEEFKQNYREQHADEVEYQPEMNQTEEFRTPDGYDSRLDHFVNFFDSIRNGTPVFEDSTFGFRAAAPALLTNTSLKEQRVVRWDPENMRVPS</sequence>
<comment type="caution">
    <text evidence="3">The sequence shown here is derived from an EMBL/GenBank/DDBJ whole genome shotgun (WGS) entry which is preliminary data.</text>
</comment>
<dbReference type="InterPro" id="IPR006311">
    <property type="entry name" value="TAT_signal"/>
</dbReference>
<evidence type="ECO:0000259" key="2">
    <source>
        <dbReference type="Pfam" id="PF02894"/>
    </source>
</evidence>
<dbReference type="InterPro" id="IPR004104">
    <property type="entry name" value="Gfo/Idh/MocA-like_OxRdtase_C"/>
</dbReference>
<evidence type="ECO:0000259" key="1">
    <source>
        <dbReference type="Pfam" id="PF01408"/>
    </source>
</evidence>
<dbReference type="Gene3D" id="3.30.360.10">
    <property type="entry name" value="Dihydrodipicolinate Reductase, domain 2"/>
    <property type="match status" value="1"/>
</dbReference>
<dbReference type="PANTHER" id="PTHR43818:SF5">
    <property type="entry name" value="OXIDOREDUCTASE FAMILY PROTEIN"/>
    <property type="match status" value="1"/>
</dbReference>
<dbReference type="SUPFAM" id="SSF51735">
    <property type="entry name" value="NAD(P)-binding Rossmann-fold domains"/>
    <property type="match status" value="1"/>
</dbReference>
<dbReference type="RefSeq" id="WP_237853176.1">
    <property type="nucleotide sequence ID" value="NZ_JAKLWS010000006.1"/>
</dbReference>
<dbReference type="PANTHER" id="PTHR43818">
    <property type="entry name" value="BCDNA.GH03377"/>
    <property type="match status" value="1"/>
</dbReference>
<reference evidence="3" key="1">
    <citation type="submission" date="2022-01" db="EMBL/GenBank/DDBJ databases">
        <authorList>
            <person name="Wang Y."/>
        </authorList>
    </citation>
    <scope>NUCLEOTIDE SEQUENCE</scope>
    <source>
        <strain evidence="3">WB101</strain>
    </source>
</reference>
<accession>A0ABS9KBU5</accession>
<dbReference type="Proteomes" id="UP001165366">
    <property type="component" value="Unassembled WGS sequence"/>
</dbReference>
<gene>
    <name evidence="3" type="ORF">L6773_07155</name>
</gene>
<keyword evidence="4" id="KW-1185">Reference proteome</keyword>
<dbReference type="EMBL" id="JAKLWS010000006">
    <property type="protein sequence ID" value="MCG2588334.1"/>
    <property type="molecule type" value="Genomic_DNA"/>
</dbReference>